<dbReference type="AlphaFoldDB" id="A0A2S9XK20"/>
<dbReference type="EMBL" id="PVNK01000190">
    <property type="protein sequence ID" value="PRP93192.1"/>
    <property type="molecule type" value="Genomic_DNA"/>
</dbReference>
<evidence type="ECO:0000256" key="2">
    <source>
        <dbReference type="SAM" id="SignalP"/>
    </source>
</evidence>
<feature type="chain" id="PRO_5015504322" evidence="2">
    <location>
        <begin position="27"/>
        <end position="552"/>
    </location>
</feature>
<comment type="caution">
    <text evidence="3">The sequence shown here is derived from an EMBL/GenBank/DDBJ whole genome shotgun (WGS) entry which is preliminary data.</text>
</comment>
<dbReference type="Gene3D" id="3.40.390.10">
    <property type="entry name" value="Collagenase (Catalytic Domain)"/>
    <property type="match status" value="1"/>
</dbReference>
<evidence type="ECO:0000256" key="1">
    <source>
        <dbReference type="SAM" id="MobiDB-lite"/>
    </source>
</evidence>
<gene>
    <name evidence="3" type="ORF">ENSA5_44590</name>
</gene>
<sequence length="552" mass="59613">MRDIFSSNYASLGLTTLALSSCFALALGCATRPVADDGETLGEGDSGETSAGGGDGNGDGDTTEVPQGKRARGIHLTEVEANQGTAILIGKDGAWVGPEERNAFMIRDRDTLIRTQHVVDDDWIPREITGVLHLRDADGVELGVRTRELFVEGPSDPKSLGSEFYFSILADEAQPGLSYWVELIDTSEVDASELSEGTNVTPEDYELVGYEQTPLEMKVMFVPIHYTYIDPPTLVEPTDEDLQYVSDDLLQNNPLQSVSYELHEVYEYDNQLTNLGALLSPMAALRANDAADPNVYYHALVDVNGPAVNMVAGIAQLTGESKSGASSRVAATVWFKSPPDTPPVGSSGTIVHEIGHNQGLQHVFCPQAATEAASPDPNYPHEGGKIGVYGFGIRSFKLYTPTAAHDYMTYCGNAWVSDWTWNKTYRRIRILTEWDYEGAPGGEGALAPNVPLLVGTLFPDGTEDWWVMMGPAPSVEEIGAEHRIALGQDGELVDELYTSVSLLSDNATVVVTAALTVPVTEVEAIVRVDEQGESHPIALESIHVDRGVKLGL</sequence>
<dbReference type="RefSeq" id="WP_106393732.1">
    <property type="nucleotide sequence ID" value="NZ_PVNK01000190.1"/>
</dbReference>
<protein>
    <submittedName>
        <fullName evidence="3">Uncharacterized protein</fullName>
    </submittedName>
</protein>
<dbReference type="GO" id="GO:0008237">
    <property type="term" value="F:metallopeptidase activity"/>
    <property type="evidence" value="ECO:0007669"/>
    <property type="project" value="InterPro"/>
</dbReference>
<feature type="signal peptide" evidence="2">
    <location>
        <begin position="1"/>
        <end position="26"/>
    </location>
</feature>
<dbReference type="SUPFAM" id="SSF55486">
    <property type="entry name" value="Metalloproteases ('zincins'), catalytic domain"/>
    <property type="match status" value="1"/>
</dbReference>
<feature type="compositionally biased region" description="Gly residues" evidence="1">
    <location>
        <begin position="50"/>
        <end position="59"/>
    </location>
</feature>
<dbReference type="InterPro" id="IPR024079">
    <property type="entry name" value="MetalloPept_cat_dom_sf"/>
</dbReference>
<keyword evidence="2" id="KW-0732">Signal</keyword>
<feature type="compositionally biased region" description="Acidic residues" evidence="1">
    <location>
        <begin position="36"/>
        <end position="46"/>
    </location>
</feature>
<dbReference type="Proteomes" id="UP000237968">
    <property type="component" value="Unassembled WGS sequence"/>
</dbReference>
<proteinExistence type="predicted"/>
<evidence type="ECO:0000313" key="4">
    <source>
        <dbReference type="Proteomes" id="UP000237968"/>
    </source>
</evidence>
<accession>A0A2S9XK20</accession>
<reference evidence="3 4" key="1">
    <citation type="submission" date="2018-03" db="EMBL/GenBank/DDBJ databases">
        <title>Draft Genome Sequences of the Obligatory Marine Myxobacteria Enhygromyxa salina SWB005.</title>
        <authorList>
            <person name="Poehlein A."/>
            <person name="Moghaddam J.A."/>
            <person name="Harms H."/>
            <person name="Alanjari M."/>
            <person name="Koenig G.M."/>
            <person name="Daniel R."/>
            <person name="Schaeberle T.F."/>
        </authorList>
    </citation>
    <scope>NUCLEOTIDE SEQUENCE [LARGE SCALE GENOMIC DNA]</scope>
    <source>
        <strain evidence="3 4">SWB005</strain>
    </source>
</reference>
<dbReference type="OrthoDB" id="3909977at2"/>
<evidence type="ECO:0000313" key="3">
    <source>
        <dbReference type="EMBL" id="PRP93192.1"/>
    </source>
</evidence>
<name>A0A2S9XK20_9BACT</name>
<organism evidence="3 4">
    <name type="scientific">Enhygromyxa salina</name>
    <dbReference type="NCBI Taxonomy" id="215803"/>
    <lineage>
        <taxon>Bacteria</taxon>
        <taxon>Pseudomonadati</taxon>
        <taxon>Myxococcota</taxon>
        <taxon>Polyangia</taxon>
        <taxon>Nannocystales</taxon>
        <taxon>Nannocystaceae</taxon>
        <taxon>Enhygromyxa</taxon>
    </lineage>
</organism>
<feature type="region of interest" description="Disordered" evidence="1">
    <location>
        <begin position="36"/>
        <end position="73"/>
    </location>
</feature>
<keyword evidence="4" id="KW-1185">Reference proteome</keyword>
<dbReference type="PROSITE" id="PS51257">
    <property type="entry name" value="PROKAR_LIPOPROTEIN"/>
    <property type="match status" value="1"/>
</dbReference>